<comment type="caution">
    <text evidence="2">The sequence shown here is derived from an EMBL/GenBank/DDBJ whole genome shotgun (WGS) entry which is preliminary data.</text>
</comment>
<dbReference type="SUPFAM" id="SSF82199">
    <property type="entry name" value="SET domain"/>
    <property type="match status" value="1"/>
</dbReference>
<proteinExistence type="predicted"/>
<dbReference type="Pfam" id="PF00856">
    <property type="entry name" value="SET"/>
    <property type="match status" value="1"/>
</dbReference>
<dbReference type="InterPro" id="IPR001214">
    <property type="entry name" value="SET_dom"/>
</dbReference>
<evidence type="ECO:0000259" key="1">
    <source>
        <dbReference type="PROSITE" id="PS50280"/>
    </source>
</evidence>
<dbReference type="SMART" id="SM00317">
    <property type="entry name" value="SET"/>
    <property type="match status" value="1"/>
</dbReference>
<protein>
    <recommendedName>
        <fullName evidence="1">SET domain-containing protein</fullName>
    </recommendedName>
</protein>
<dbReference type="AlphaFoldDB" id="A0A7C8MGF7"/>
<gene>
    <name evidence="2" type="ORF">BDV95DRAFT_393327</name>
</gene>
<dbReference type="Proteomes" id="UP000481861">
    <property type="component" value="Unassembled WGS sequence"/>
</dbReference>
<accession>A0A7C8MGF7</accession>
<dbReference type="Gene3D" id="2.170.270.10">
    <property type="entry name" value="SET domain"/>
    <property type="match status" value="1"/>
</dbReference>
<dbReference type="InterPro" id="IPR046341">
    <property type="entry name" value="SET_dom_sf"/>
</dbReference>
<dbReference type="PROSITE" id="PS50280">
    <property type="entry name" value="SET"/>
    <property type="match status" value="1"/>
</dbReference>
<dbReference type="OrthoDB" id="3180714at2759"/>
<evidence type="ECO:0000313" key="2">
    <source>
        <dbReference type="EMBL" id="KAF2872682.1"/>
    </source>
</evidence>
<organism evidence="2 3">
    <name type="scientific">Massariosphaeria phaeospora</name>
    <dbReference type="NCBI Taxonomy" id="100035"/>
    <lineage>
        <taxon>Eukaryota</taxon>
        <taxon>Fungi</taxon>
        <taxon>Dikarya</taxon>
        <taxon>Ascomycota</taxon>
        <taxon>Pezizomycotina</taxon>
        <taxon>Dothideomycetes</taxon>
        <taxon>Pleosporomycetidae</taxon>
        <taxon>Pleosporales</taxon>
        <taxon>Pleosporales incertae sedis</taxon>
        <taxon>Massariosphaeria</taxon>
    </lineage>
</organism>
<dbReference type="EMBL" id="JAADJZ010000009">
    <property type="protein sequence ID" value="KAF2872682.1"/>
    <property type="molecule type" value="Genomic_DNA"/>
</dbReference>
<name>A0A7C8MGF7_9PLEO</name>
<sequence length="162" mass="18162">MDLTSKESSIPLRRCADLVIKTDTPKGRGIFATKHIPARTIIDVSPVLVLGLEENVAHIEHTSLYHYTYNWPVVDPMGKTRVAQAIVFGLGSMFNHSTEEQNVSWERDTERLIITYRTLRDTAAGEELCISYGAHLTFEDADNAAPPVPEDVIEQLNQIQLD</sequence>
<reference evidence="2 3" key="1">
    <citation type="submission" date="2020-01" db="EMBL/GenBank/DDBJ databases">
        <authorList>
            <consortium name="DOE Joint Genome Institute"/>
            <person name="Haridas S."/>
            <person name="Albert R."/>
            <person name="Binder M."/>
            <person name="Bloem J."/>
            <person name="Labutti K."/>
            <person name="Salamov A."/>
            <person name="Andreopoulos B."/>
            <person name="Baker S.E."/>
            <person name="Barry K."/>
            <person name="Bills G."/>
            <person name="Bluhm B.H."/>
            <person name="Cannon C."/>
            <person name="Castanera R."/>
            <person name="Culley D.E."/>
            <person name="Daum C."/>
            <person name="Ezra D."/>
            <person name="Gonzalez J.B."/>
            <person name="Henrissat B."/>
            <person name="Kuo A."/>
            <person name="Liang C."/>
            <person name="Lipzen A."/>
            <person name="Lutzoni F."/>
            <person name="Magnuson J."/>
            <person name="Mondo S."/>
            <person name="Nolan M."/>
            <person name="Ohm R."/>
            <person name="Pangilinan J."/>
            <person name="Park H.-J.H."/>
            <person name="Ramirez L."/>
            <person name="Alfaro M."/>
            <person name="Sun H."/>
            <person name="Tritt A."/>
            <person name="Yoshinaga Y."/>
            <person name="Zwiers L.-H.L."/>
            <person name="Turgeon B.G."/>
            <person name="Goodwin S.B."/>
            <person name="Spatafora J.W."/>
            <person name="Crous P.W."/>
            <person name="Grigoriev I.V."/>
        </authorList>
    </citation>
    <scope>NUCLEOTIDE SEQUENCE [LARGE SCALE GENOMIC DNA]</scope>
    <source>
        <strain evidence="2 3">CBS 611.86</strain>
    </source>
</reference>
<dbReference type="CDD" id="cd10540">
    <property type="entry name" value="SET_SpSet7-like"/>
    <property type="match status" value="1"/>
</dbReference>
<keyword evidence="3" id="KW-1185">Reference proteome</keyword>
<evidence type="ECO:0000313" key="3">
    <source>
        <dbReference type="Proteomes" id="UP000481861"/>
    </source>
</evidence>
<feature type="domain" description="SET" evidence="1">
    <location>
        <begin position="16"/>
        <end position="133"/>
    </location>
</feature>